<reference evidence="1" key="1">
    <citation type="journal article" date="1991" name="Mol. Cell. Biol.">
        <title>Analysis of cDNAs of the proto-oncogene c-src: heterogeneity in 5' exons and possible mechanism for the genesis of the 3' end of v-src.</title>
        <authorList>
            <person name="Dorai T."/>
            <person name="Levy J.B."/>
            <person name="Kang L."/>
            <person name="Brugge J.S."/>
            <person name="Wang L.-H."/>
        </authorList>
    </citation>
    <scope>NUCLEOTIDE SEQUENCE</scope>
</reference>
<dbReference type="EMBL" id="S43579">
    <property type="protein sequence ID" value="AAB19354.1"/>
    <property type="molecule type" value="mRNA"/>
</dbReference>
<accession>Q91344</accession>
<protein>
    <submittedName>
        <fullName evidence="1">Sdr protein</fullName>
    </submittedName>
</protein>
<dbReference type="PIR" id="B41256">
    <property type="entry name" value="B41256"/>
</dbReference>
<organism evidence="1">
    <name type="scientific">Gallus gallus</name>
    <name type="common">Chicken</name>
    <dbReference type="NCBI Taxonomy" id="9031"/>
    <lineage>
        <taxon>Eukaryota</taxon>
        <taxon>Metazoa</taxon>
        <taxon>Chordata</taxon>
        <taxon>Craniata</taxon>
        <taxon>Vertebrata</taxon>
        <taxon>Euteleostomi</taxon>
        <taxon>Archelosauria</taxon>
        <taxon>Archosauria</taxon>
        <taxon>Dinosauria</taxon>
        <taxon>Saurischia</taxon>
        <taxon>Theropoda</taxon>
        <taxon>Coelurosauria</taxon>
        <taxon>Aves</taxon>
        <taxon>Neognathae</taxon>
        <taxon>Galloanserae</taxon>
        <taxon>Galliformes</taxon>
        <taxon>Phasianidae</taxon>
        <taxon>Phasianinae</taxon>
        <taxon>Gallus</taxon>
    </lineage>
</organism>
<sequence>MVRCRVLHRSLKLCWATLNEVARGAPALPQRSWGSGWQMEQQDGSCTATAFRTLFSQQPEKLGDSPLPPQTHCPTPPAPPFLNQHKFLHPFTPHFALVCPRPFAETFGDAEGTALDRMQLESRPWDAPWRLMVSLLRHRVLGPGLSVLGNYLSFSAAFVHRSVSSHHPPPLLPSLIREHGATASRLQAQLLPACVLEVGVIHAQPGAAAAPIEHPCT</sequence>
<evidence type="ECO:0000313" key="1">
    <source>
        <dbReference type="EMBL" id="AAB19354.1"/>
    </source>
</evidence>
<proteinExistence type="evidence at transcript level"/>
<name>Q91344_CHICK</name>
<dbReference type="AlphaFoldDB" id="Q91344"/>
<gene>
    <name evidence="1" type="primary">sdr</name>
</gene>